<dbReference type="InterPro" id="IPR012296">
    <property type="entry name" value="Nuclease_put_TT1808"/>
</dbReference>
<dbReference type="InterPro" id="IPR011335">
    <property type="entry name" value="Restrct_endonuc-II-like"/>
</dbReference>
<evidence type="ECO:0000313" key="3">
    <source>
        <dbReference type="Proteomes" id="UP000008798"/>
    </source>
</evidence>
<protein>
    <submittedName>
        <fullName evidence="2">Uncharacterized protein conserved in cyanobacteria</fullName>
    </submittedName>
</protein>
<dbReference type="SUPFAM" id="SSF52980">
    <property type="entry name" value="Restriction endonuclease-like"/>
    <property type="match status" value="1"/>
</dbReference>
<dbReference type="HOGENOM" id="CLU_076312_0_2_9"/>
<dbReference type="AlphaFoldDB" id="D4JC69"/>
<dbReference type="PANTHER" id="PTHR36558:SF1">
    <property type="entry name" value="RESTRICTION ENDONUCLEASE DOMAIN-CONTAINING PROTEIN-RELATED"/>
    <property type="match status" value="1"/>
</dbReference>
<dbReference type="Proteomes" id="UP000008798">
    <property type="component" value="Chromosome"/>
</dbReference>
<accession>D4JC69</accession>
<dbReference type="KEGG" id="cct:CC1_34140"/>
<gene>
    <name evidence="2" type="ORF">CC1_34140</name>
</gene>
<dbReference type="PANTHER" id="PTHR36558">
    <property type="entry name" value="GLR1098 PROTEIN"/>
    <property type="match status" value="1"/>
</dbReference>
<reference evidence="2 3" key="1">
    <citation type="submission" date="2010-03" db="EMBL/GenBank/DDBJ databases">
        <title>The genome sequence of Coprococcus catus GD/7.</title>
        <authorList>
            <consortium name="metaHIT consortium -- http://www.metahit.eu/"/>
            <person name="Pajon A."/>
            <person name="Turner K."/>
            <person name="Parkhill J."/>
            <person name="Duncan S."/>
            <person name="Flint H."/>
        </authorList>
    </citation>
    <scope>NUCLEOTIDE SEQUENCE [LARGE SCALE GENOMIC DNA]</scope>
    <source>
        <strain evidence="2 3">GD/7</strain>
    </source>
</reference>
<dbReference type="Pfam" id="PF05685">
    <property type="entry name" value="Uma2"/>
    <property type="match status" value="1"/>
</dbReference>
<proteinExistence type="predicted"/>
<dbReference type="EMBL" id="FP929038">
    <property type="protein sequence ID" value="CBK81940.1"/>
    <property type="molecule type" value="Genomic_DNA"/>
</dbReference>
<dbReference type="Gene3D" id="3.90.1570.10">
    <property type="entry name" value="tt1808, chain A"/>
    <property type="match status" value="1"/>
</dbReference>
<organism evidence="2 3">
    <name type="scientific">Coprococcus catus GD/7</name>
    <dbReference type="NCBI Taxonomy" id="717962"/>
    <lineage>
        <taxon>Bacteria</taxon>
        <taxon>Bacillati</taxon>
        <taxon>Bacillota</taxon>
        <taxon>Clostridia</taxon>
        <taxon>Lachnospirales</taxon>
        <taxon>Lachnospiraceae</taxon>
        <taxon>Coprococcus</taxon>
    </lineage>
</organism>
<dbReference type="RefSeq" id="WP_015515460.1">
    <property type="nucleotide sequence ID" value="NC_021009.1"/>
</dbReference>
<feature type="domain" description="Putative restriction endonuclease" evidence="1">
    <location>
        <begin position="29"/>
        <end position="192"/>
    </location>
</feature>
<evidence type="ECO:0000313" key="2">
    <source>
        <dbReference type="EMBL" id="CBK81940.1"/>
    </source>
</evidence>
<evidence type="ECO:0000259" key="1">
    <source>
        <dbReference type="Pfam" id="PF05685"/>
    </source>
</evidence>
<reference evidence="2 3" key="2">
    <citation type="submission" date="2010-03" db="EMBL/GenBank/DDBJ databases">
        <authorList>
            <person name="Pajon A."/>
        </authorList>
    </citation>
    <scope>NUCLEOTIDE SEQUENCE [LARGE SCALE GENOMIC DNA]</scope>
    <source>
        <strain evidence="2 3">GD/7</strain>
    </source>
</reference>
<dbReference type="PATRIC" id="fig|717962.3.peg.3287"/>
<sequence length="197" mass="21976">MTTFFQGGAAMQLLTENDFIDDGPFTIDDIFALPEGQRAELIDGQIYDMATPNRIHQTISFSIARTIADHIDAKNGGCEVYMAPFAVIIQNDIKNYVEPDICIICDKDKLSDRGCEGAPDWIIEIVSPSSRKIDYIIKNTAYSRAGVREYWIVDPAKACTTVYDYDKDAAPTIIPFDQPVQCGIFPDLSITVSDYLK</sequence>
<name>D4JC69_9FIRM</name>
<dbReference type="CDD" id="cd06260">
    <property type="entry name" value="DUF820-like"/>
    <property type="match status" value="1"/>
</dbReference>
<dbReference type="InterPro" id="IPR008538">
    <property type="entry name" value="Uma2"/>
</dbReference>